<accession>A0A5S4VTZ4</accession>
<evidence type="ECO:0000256" key="6">
    <source>
        <dbReference type="SAM" id="MobiDB-lite"/>
    </source>
</evidence>
<dbReference type="Pfam" id="PF03631">
    <property type="entry name" value="Virul_fac_BrkB"/>
    <property type="match status" value="1"/>
</dbReference>
<dbReference type="NCBIfam" id="TIGR00765">
    <property type="entry name" value="yihY_not_rbn"/>
    <property type="match status" value="1"/>
</dbReference>
<proteinExistence type="predicted"/>
<feature type="transmembrane region" description="Helical" evidence="7">
    <location>
        <begin position="248"/>
        <end position="269"/>
    </location>
</feature>
<evidence type="ECO:0000256" key="5">
    <source>
        <dbReference type="ARBA" id="ARBA00023136"/>
    </source>
</evidence>
<dbReference type="PANTHER" id="PTHR30213">
    <property type="entry name" value="INNER MEMBRANE PROTEIN YHJD"/>
    <property type="match status" value="1"/>
</dbReference>
<organism evidence="8 9">
    <name type="scientific">Agathobacter rectalis</name>
    <dbReference type="NCBI Taxonomy" id="39491"/>
    <lineage>
        <taxon>Bacteria</taxon>
        <taxon>Bacillati</taxon>
        <taxon>Bacillota</taxon>
        <taxon>Clostridia</taxon>
        <taxon>Lachnospirales</taxon>
        <taxon>Lachnospiraceae</taxon>
        <taxon>Agathobacter</taxon>
    </lineage>
</organism>
<comment type="caution">
    <text evidence="8">The sequence shown here is derived from an EMBL/GenBank/DDBJ whole genome shotgun (WGS) entry which is preliminary data.</text>
</comment>
<dbReference type="Proteomes" id="UP000324327">
    <property type="component" value="Unassembled WGS sequence"/>
</dbReference>
<gene>
    <name evidence="8" type="ORF">FYL31_00130</name>
</gene>
<evidence type="ECO:0000313" key="9">
    <source>
        <dbReference type="Proteomes" id="UP000324327"/>
    </source>
</evidence>
<dbReference type="PANTHER" id="PTHR30213:SF0">
    <property type="entry name" value="UPF0761 MEMBRANE PROTEIN YIHY"/>
    <property type="match status" value="1"/>
</dbReference>
<sequence length="321" mass="36998">MTKQSRPDLDSKTPEIKTEKRKAVGGDCKESNIEGKSARKYSRRWDIIVTAFDFVTNFSESSISAYAGQAAFFLMLSFFPFLLFFFSLLSWTPLTEADFLMWASSFIPESFGDIMKDLASEVYASGTGRLSITMITAVYLSSKAFISFQLGLDDMYHVKENRNFILRRIYSVLYSIVFALALIFLLGIMVFGNMLRKMYFSNVHHIIGSIIGSVVDYRLVICLPVLILFFWVIYVFLPNKKRRAKYQLPGAVFAAAAWMIFSGIFSVYVDKYNNYSSFYGTMTTIALIMVWLYGCMYVLFIGGIINRTWEERMEAKKYYKY</sequence>
<feature type="region of interest" description="Disordered" evidence="6">
    <location>
        <begin position="1"/>
        <end position="24"/>
    </location>
</feature>
<dbReference type="RefSeq" id="WP_148871635.1">
    <property type="nucleotide sequence ID" value="NZ_VSTF01000001.1"/>
</dbReference>
<feature type="transmembrane region" description="Helical" evidence="7">
    <location>
        <begin position="172"/>
        <end position="195"/>
    </location>
</feature>
<name>A0A5S4VTZ4_9FIRM</name>
<dbReference type="GO" id="GO:0005886">
    <property type="term" value="C:plasma membrane"/>
    <property type="evidence" value="ECO:0007669"/>
    <property type="project" value="UniProtKB-SubCell"/>
</dbReference>
<evidence type="ECO:0000256" key="1">
    <source>
        <dbReference type="ARBA" id="ARBA00004651"/>
    </source>
</evidence>
<feature type="transmembrane region" description="Helical" evidence="7">
    <location>
        <begin position="215"/>
        <end position="236"/>
    </location>
</feature>
<keyword evidence="5 7" id="KW-0472">Membrane</keyword>
<feature type="transmembrane region" description="Helical" evidence="7">
    <location>
        <begin position="130"/>
        <end position="152"/>
    </location>
</feature>
<reference evidence="8 9" key="2">
    <citation type="submission" date="2019-09" db="EMBL/GenBank/DDBJ databases">
        <title>Strain-level analysis of Eubacterium rectale using genomes from metagenomes.</title>
        <authorList>
            <person name="Karcher N."/>
            <person name="Segata N."/>
        </authorList>
    </citation>
    <scope>NUCLEOTIDE SEQUENCE [LARGE SCALE GENOMIC DNA]</scope>
    <source>
        <strain evidence="8 9">T3WBe13</strain>
    </source>
</reference>
<evidence type="ECO:0000256" key="7">
    <source>
        <dbReference type="SAM" id="Phobius"/>
    </source>
</evidence>
<feature type="transmembrane region" description="Helical" evidence="7">
    <location>
        <begin position="70"/>
        <end position="91"/>
    </location>
</feature>
<keyword evidence="2" id="KW-1003">Cell membrane</keyword>
<keyword evidence="4 7" id="KW-1133">Transmembrane helix</keyword>
<protein>
    <submittedName>
        <fullName evidence="8">YihY/virulence factor BrkB family protein</fullName>
    </submittedName>
</protein>
<dbReference type="PIRSF" id="PIRSF035875">
    <property type="entry name" value="RNase_BN"/>
    <property type="match status" value="1"/>
</dbReference>
<dbReference type="InterPro" id="IPR017039">
    <property type="entry name" value="Virul_fac_BrkB"/>
</dbReference>
<feature type="transmembrane region" description="Helical" evidence="7">
    <location>
        <begin position="281"/>
        <end position="305"/>
    </location>
</feature>
<dbReference type="EMBL" id="VSTF01000001">
    <property type="protein sequence ID" value="TYL61464.1"/>
    <property type="molecule type" value="Genomic_DNA"/>
</dbReference>
<evidence type="ECO:0000256" key="3">
    <source>
        <dbReference type="ARBA" id="ARBA00022692"/>
    </source>
</evidence>
<dbReference type="AlphaFoldDB" id="A0A5S4VTZ4"/>
<evidence type="ECO:0000313" key="8">
    <source>
        <dbReference type="EMBL" id="TYL61464.1"/>
    </source>
</evidence>
<evidence type="ECO:0000256" key="2">
    <source>
        <dbReference type="ARBA" id="ARBA00022475"/>
    </source>
</evidence>
<comment type="subcellular location">
    <subcellularLocation>
        <location evidence="1">Cell membrane</location>
        <topology evidence="1">Multi-pass membrane protein</topology>
    </subcellularLocation>
</comment>
<reference evidence="8 9" key="1">
    <citation type="submission" date="2019-08" db="EMBL/GenBank/DDBJ databases">
        <authorList>
            <person name="Duncan S."/>
            <person name="Walker A."/>
        </authorList>
    </citation>
    <scope>NUCLEOTIDE SEQUENCE [LARGE SCALE GENOMIC DNA]</scope>
    <source>
        <strain evidence="8 9">T3WBe13</strain>
    </source>
</reference>
<evidence type="ECO:0000256" key="4">
    <source>
        <dbReference type="ARBA" id="ARBA00022989"/>
    </source>
</evidence>
<keyword evidence="3 7" id="KW-0812">Transmembrane</keyword>